<evidence type="ECO:0000313" key="2">
    <source>
        <dbReference type="EMBL" id="CAD7691926.1"/>
    </source>
</evidence>
<dbReference type="AlphaFoldDB" id="A0A811ZTW8"/>
<sequence length="114" mass="12691">MQIFMKTLACKTITLEFEPSDTNENVKAKIQDKGDIPPDQQRLIFAGKKLKDGRTLSDYNIQKELTLHLKGGSCLALCTALVMSSSAELKPQAENPCFKIRSSHAGLCLFKLYI</sequence>
<feature type="domain" description="Ubiquitin-like" evidence="1">
    <location>
        <begin position="1"/>
        <end position="69"/>
    </location>
</feature>
<keyword evidence="3" id="KW-1185">Reference proteome</keyword>
<evidence type="ECO:0000313" key="3">
    <source>
        <dbReference type="Proteomes" id="UP000645828"/>
    </source>
</evidence>
<organism evidence="2 3">
    <name type="scientific">Nyctereutes procyonoides</name>
    <name type="common">Raccoon dog</name>
    <name type="synonym">Canis procyonoides</name>
    <dbReference type="NCBI Taxonomy" id="34880"/>
    <lineage>
        <taxon>Eukaryota</taxon>
        <taxon>Metazoa</taxon>
        <taxon>Chordata</taxon>
        <taxon>Craniata</taxon>
        <taxon>Vertebrata</taxon>
        <taxon>Euteleostomi</taxon>
        <taxon>Mammalia</taxon>
        <taxon>Eutheria</taxon>
        <taxon>Laurasiatheria</taxon>
        <taxon>Carnivora</taxon>
        <taxon>Caniformia</taxon>
        <taxon>Canidae</taxon>
        <taxon>Nyctereutes</taxon>
    </lineage>
</organism>
<dbReference type="Pfam" id="PF00240">
    <property type="entry name" value="ubiquitin"/>
    <property type="match status" value="1"/>
</dbReference>
<dbReference type="PANTHER" id="PTHR10666">
    <property type="entry name" value="UBIQUITIN"/>
    <property type="match status" value="1"/>
</dbReference>
<dbReference type="Proteomes" id="UP000645828">
    <property type="component" value="Unassembled WGS sequence"/>
</dbReference>
<comment type="caution">
    <text evidence="2">The sequence shown here is derived from an EMBL/GenBank/DDBJ whole genome shotgun (WGS) entry which is preliminary data.</text>
</comment>
<dbReference type="Gene3D" id="3.10.20.90">
    <property type="entry name" value="Phosphatidylinositol 3-kinase Catalytic Subunit, Chain A, domain 1"/>
    <property type="match status" value="1"/>
</dbReference>
<dbReference type="PROSITE" id="PS00299">
    <property type="entry name" value="UBIQUITIN_1"/>
    <property type="match status" value="1"/>
</dbReference>
<dbReference type="FunFam" id="3.10.20.90:FF:000160">
    <property type="entry name" value="Polyubiquitin-C"/>
    <property type="match status" value="1"/>
</dbReference>
<dbReference type="SUPFAM" id="SSF54236">
    <property type="entry name" value="Ubiquitin-like"/>
    <property type="match status" value="1"/>
</dbReference>
<dbReference type="InterPro" id="IPR050158">
    <property type="entry name" value="Ubiquitin_ubiquitin-like"/>
</dbReference>
<dbReference type="InterPro" id="IPR000626">
    <property type="entry name" value="Ubiquitin-like_dom"/>
</dbReference>
<dbReference type="InterPro" id="IPR019954">
    <property type="entry name" value="Ubiquitin_CS"/>
</dbReference>
<protein>
    <submittedName>
        <fullName evidence="2">(raccoon dog) hypothetical protein</fullName>
    </submittedName>
</protein>
<dbReference type="InterPro" id="IPR029071">
    <property type="entry name" value="Ubiquitin-like_domsf"/>
</dbReference>
<dbReference type="InterPro" id="IPR019956">
    <property type="entry name" value="Ubiquitin_dom"/>
</dbReference>
<dbReference type="PROSITE" id="PS50053">
    <property type="entry name" value="UBIQUITIN_2"/>
    <property type="match status" value="1"/>
</dbReference>
<proteinExistence type="predicted"/>
<name>A0A811ZTW8_NYCPR</name>
<gene>
    <name evidence="2" type="ORF">NYPRO_LOCUS24720</name>
</gene>
<dbReference type="SMART" id="SM00213">
    <property type="entry name" value="UBQ"/>
    <property type="match status" value="1"/>
</dbReference>
<dbReference type="EMBL" id="CAJHUB010000775">
    <property type="protein sequence ID" value="CAD7691926.1"/>
    <property type="molecule type" value="Genomic_DNA"/>
</dbReference>
<evidence type="ECO:0000259" key="1">
    <source>
        <dbReference type="PROSITE" id="PS50053"/>
    </source>
</evidence>
<dbReference type="PRINTS" id="PR00348">
    <property type="entry name" value="UBIQUITIN"/>
</dbReference>
<reference evidence="2" key="1">
    <citation type="submission" date="2020-12" db="EMBL/GenBank/DDBJ databases">
        <authorList>
            <consortium name="Molecular Ecology Group"/>
        </authorList>
    </citation>
    <scope>NUCLEOTIDE SEQUENCE</scope>
    <source>
        <strain evidence="2">TBG_1078</strain>
    </source>
</reference>
<accession>A0A811ZTW8</accession>